<keyword evidence="5" id="KW-1185">Reference proteome</keyword>
<feature type="compositionally biased region" description="Low complexity" evidence="3">
    <location>
        <begin position="171"/>
        <end position="192"/>
    </location>
</feature>
<name>A0AA36N8V6_9DINO</name>
<protein>
    <submittedName>
        <fullName evidence="4">Uncharacterized protein</fullName>
    </submittedName>
</protein>
<organism evidence="4 5">
    <name type="scientific">Effrenium voratum</name>
    <dbReference type="NCBI Taxonomy" id="2562239"/>
    <lineage>
        <taxon>Eukaryota</taxon>
        <taxon>Sar</taxon>
        <taxon>Alveolata</taxon>
        <taxon>Dinophyceae</taxon>
        <taxon>Suessiales</taxon>
        <taxon>Symbiodiniaceae</taxon>
        <taxon>Effrenium</taxon>
    </lineage>
</organism>
<dbReference type="InterPro" id="IPR002110">
    <property type="entry name" value="Ankyrin_rpt"/>
</dbReference>
<dbReference type="PANTHER" id="PTHR24198">
    <property type="entry name" value="ANKYRIN REPEAT AND PROTEIN KINASE DOMAIN-CONTAINING PROTEIN"/>
    <property type="match status" value="1"/>
</dbReference>
<dbReference type="Proteomes" id="UP001178507">
    <property type="component" value="Unassembled WGS sequence"/>
</dbReference>
<evidence type="ECO:0000313" key="5">
    <source>
        <dbReference type="Proteomes" id="UP001178507"/>
    </source>
</evidence>
<dbReference type="Gene3D" id="1.25.40.20">
    <property type="entry name" value="Ankyrin repeat-containing domain"/>
    <property type="match status" value="1"/>
</dbReference>
<evidence type="ECO:0000256" key="3">
    <source>
        <dbReference type="SAM" id="MobiDB-lite"/>
    </source>
</evidence>
<reference evidence="4" key="1">
    <citation type="submission" date="2023-08" db="EMBL/GenBank/DDBJ databases">
        <authorList>
            <person name="Chen Y."/>
            <person name="Shah S."/>
            <person name="Dougan E. K."/>
            <person name="Thang M."/>
            <person name="Chan C."/>
        </authorList>
    </citation>
    <scope>NUCLEOTIDE SEQUENCE</scope>
</reference>
<dbReference type="EMBL" id="CAUJNA010003249">
    <property type="protein sequence ID" value="CAJ1396964.1"/>
    <property type="molecule type" value="Genomic_DNA"/>
</dbReference>
<evidence type="ECO:0000256" key="1">
    <source>
        <dbReference type="ARBA" id="ARBA00022737"/>
    </source>
</evidence>
<dbReference type="InterPro" id="IPR036770">
    <property type="entry name" value="Ankyrin_rpt-contain_sf"/>
</dbReference>
<feature type="region of interest" description="Disordered" evidence="3">
    <location>
        <begin position="171"/>
        <end position="205"/>
    </location>
</feature>
<gene>
    <name evidence="4" type="ORF">EVOR1521_LOCUS21083</name>
</gene>
<keyword evidence="2" id="KW-0040">ANK repeat</keyword>
<dbReference type="SMART" id="SM00248">
    <property type="entry name" value="ANK"/>
    <property type="match status" value="4"/>
</dbReference>
<dbReference type="PANTHER" id="PTHR24198:SF165">
    <property type="entry name" value="ANKYRIN REPEAT-CONTAINING PROTEIN-RELATED"/>
    <property type="match status" value="1"/>
</dbReference>
<proteinExistence type="predicted"/>
<evidence type="ECO:0000256" key="2">
    <source>
        <dbReference type="ARBA" id="ARBA00023043"/>
    </source>
</evidence>
<feature type="region of interest" description="Disordered" evidence="3">
    <location>
        <begin position="1"/>
        <end position="40"/>
    </location>
</feature>
<keyword evidence="1" id="KW-0677">Repeat</keyword>
<comment type="caution">
    <text evidence="4">The sequence shown here is derived from an EMBL/GenBank/DDBJ whole genome shotgun (WGS) entry which is preliminary data.</text>
</comment>
<evidence type="ECO:0000313" key="4">
    <source>
        <dbReference type="EMBL" id="CAJ1396964.1"/>
    </source>
</evidence>
<sequence>MRATLPSARVVSDTSLGRGPRRSFGARSQVLNQNARPTQTQGLGAAAATSSGPIGQALLEKVNAVSGKLEVILGRQPLTSRFQAPQSLGEKLLDLTERLGRLERLLDEWRTRGSFTGSLVNGSGGYPRMSAEAAAEASVKAVAKSLLEAARRSPSGAPVMATPVPVLPQVVRQQSRSTTPVTTSRVRTPGRPDTTWRGVSVGPSPAATPPSVPHFGGLTPPPGLFLPANLGLGLPLESLAQNARLSAAHVPVNAVSASAPSGAASVASGATPRSVGYAWDGRLSPPMAFSAPAPLPVAGASRTSSLVSRTSVAPPRPGTLQLPPKVQDAEMKLRKWLETIPIGNGSERGWDDGQIREIAEFANKYNISNLSAEQLYQRLGCLRLAVLVGRRALWDRLQQKDDGDASEVFKFFAAMLQVLLAMGFPVHRCCLPLAAWVGSLELLQVLSQRGGEKEFSRLGGVDNLLSWAARGIYSQPKAQSEVLEWLCNQKADPNHRDAAGRSVLDWACWAGCEELVSMLLRRGRMATREPEVQPLLLATSSRSVGLVRLLLRAAGDPHALPRGQSDAGHACGALLLAVRCCEYELACEMLKSAAFVNVDLALGASPRRERGAAQDEEKPAGAATRATIVLVESLRRFCSGLQRRSVEEVSVTGVRTHVPGPHPDECLYATPTMPLGDVLHPLAAQLPSPMHRVPLELRPGVLPMAWLRRTREEPWTSARMMVECFLQRGFKADEAFLTKVMPALPPEVQNLTRRLAEGGYPPPLPTLLTTMPDMRRASVTEKSPTTMYGLAWLHNGKTKLSKTFAEPAKDYWLRPKAMEDVKPSIANAADYMKVPWSPVRSGWAEEEASQLPAIRVVVLGAPRVGKSSVVQVLADYLQVHCEEDDGPAWLRVVPGRWPTSGSPVVQVCLWDTTSTFSPLPYLVTDPDAATFAVAVVDSFGSAETSDAVAMAQRCMSTEGSVSAPRRALVVENCFSGGASHMPDKALATIQCSVMSEEGQSNLKRTFGKMIAEMVGQIEARAEASRGENSFGALAQCGQGDFRSVLARDTAFPCNARKPLGKRALAYRLRGDSTYVDPTAASIAWAAVCAARSTLPQEVQHLTGSSPSTSSWRMALVSQERLATVLELGHGRQSSATLQRALLDLGLICPVQAVDSPGSVLVPDFAERMKLSKALVQQMLDAASQVYVRVLWSHWERVPQAPHFLRTALQNLLKGSLGYSSTAKQLVLHHFALLEEDSGEVSDLGSGFLVAFELAEECCNRESFEGSLPELLGVPEITCVTVRCVSGGAWDVLCSGPHAHWAWHALLQGTCFAGFKVLASPGKGEADWPMPACLLSTAPLDEKNARKADEEEMAAAAWLLCGPQAKEARERLVSGLDRQKALGFAACCAAVLGRRPQLDLGTRNLSAEFEMCLLARSWHEMPYLLNEALLSVESWAICAAALARLARDAAVCAGRCGSQLPLLAGDSVALLPEGPQLLQKEAVELTQNVLKGDITPALQAWLTICRPIALWVWAGAAKGFCAPVGSSFAEEKLDVGSQVVKAVRAAVACFLSEAAILEVWDLLKDPNLGRMLLPRPGGGWMWLDPDTDWPL</sequence>
<dbReference type="SUPFAM" id="SSF48403">
    <property type="entry name" value="Ankyrin repeat"/>
    <property type="match status" value="1"/>
</dbReference>
<accession>A0AA36N8V6</accession>